<dbReference type="Pfam" id="PF02380">
    <property type="entry name" value="Papo_T_antigen"/>
    <property type="match status" value="1"/>
</dbReference>
<evidence type="ECO:0000313" key="4">
    <source>
        <dbReference type="Proteomes" id="UP000201136"/>
    </source>
</evidence>
<sequence length="187" mass="21858">MDTVLSKAEKEELMSLLELAPACYGNFPLMQQKYKKASLKLHPDKGGDEEKMKRLNSLFSKVVTSLAELRDQPRSFSSQVNLLDKLFFTAGDYYGPQFDKKMVKDFDLCCKQGLSLSCRCVCCRLERQHLQLKKEKSKPCLVWGECLCFSCYRHWFGLDLNAETLHWWKYCIWRLPMGWLNLGKYNS</sequence>
<keyword evidence="4" id="KW-1185">Reference proteome</keyword>
<dbReference type="OrthoDB" id="14669at10239"/>
<reference evidence="3" key="1">
    <citation type="submission" date="2017-01" db="EMBL/GenBank/DDBJ databases">
        <title>Identification of a second raccoon-associated polyomavirus.</title>
        <authorList>
            <person name="Geoghegan E.M."/>
            <person name="Welch N.L."/>
            <person name="Yabsley M.J."/>
            <person name="Church M.E."/>
            <person name="Pesavento P.A."/>
            <person name="Buck C.B."/>
        </authorList>
    </citation>
    <scope>NUCLEOTIDE SEQUENCE [LARGE SCALE GENOMIC DNA]</scope>
    <source>
        <strain evidence="3">Rac2</strain>
    </source>
</reference>
<dbReference type="SMART" id="SM00271">
    <property type="entry name" value="DnaJ"/>
    <property type="match status" value="1"/>
</dbReference>
<evidence type="ECO:0000256" key="1">
    <source>
        <dbReference type="ARBA" id="ARBA00022518"/>
    </source>
</evidence>
<keyword evidence="1" id="KW-0244">Early protein</keyword>
<dbReference type="Proteomes" id="UP000201136">
    <property type="component" value="Segment"/>
</dbReference>
<dbReference type="InterPro" id="IPR003354">
    <property type="entry name" value="Papo_T_antigen"/>
</dbReference>
<dbReference type="KEGG" id="vg:32283198"/>
<proteinExistence type="predicted"/>
<dbReference type="GeneID" id="32283198"/>
<name>A0A1W5X9W1_9POLY</name>
<dbReference type="Gene3D" id="1.20.120.1860">
    <property type="entry name" value="Small t-antigen, unique domain"/>
    <property type="match status" value="1"/>
</dbReference>
<feature type="domain" description="J" evidence="2">
    <location>
        <begin position="12"/>
        <end position="95"/>
    </location>
</feature>
<dbReference type="SUPFAM" id="SSF46565">
    <property type="entry name" value="Chaperone J-domain"/>
    <property type="match status" value="1"/>
</dbReference>
<evidence type="ECO:0000313" key="3">
    <source>
        <dbReference type="EMBL" id="ARH52635.1"/>
    </source>
</evidence>
<dbReference type="EMBL" id="KY549442">
    <property type="protein sequence ID" value="ARH52635.1"/>
    <property type="molecule type" value="Genomic_DNA"/>
</dbReference>
<dbReference type="InterPro" id="IPR036092">
    <property type="entry name" value="Papo_T_antigensf"/>
</dbReference>
<dbReference type="InterPro" id="IPR036869">
    <property type="entry name" value="J_dom_sf"/>
</dbReference>
<dbReference type="PROSITE" id="PS50076">
    <property type="entry name" value="DNAJ_2"/>
    <property type="match status" value="1"/>
</dbReference>
<organism evidence="3">
    <name type="scientific">Raccoon-associated polyomavirus 2</name>
    <dbReference type="NCBI Taxonomy" id="1978920"/>
    <lineage>
        <taxon>Viruses</taxon>
        <taxon>Monodnaviria</taxon>
        <taxon>Shotokuvirae</taxon>
        <taxon>Cossaviricota</taxon>
        <taxon>Papovaviricetes</taxon>
        <taxon>Sepolyvirales</taxon>
        <taxon>Polyomaviridae</taxon>
        <taxon>Deltapolyomavirus</taxon>
        <taxon>Deltapolyomavirus secuprocyonis</taxon>
    </lineage>
</organism>
<evidence type="ECO:0000259" key="2">
    <source>
        <dbReference type="PROSITE" id="PS50076"/>
    </source>
</evidence>
<dbReference type="Gene3D" id="1.10.287.110">
    <property type="entry name" value="DnaJ domain"/>
    <property type="match status" value="1"/>
</dbReference>
<dbReference type="InterPro" id="IPR001623">
    <property type="entry name" value="DnaJ_domain"/>
</dbReference>
<dbReference type="SUPFAM" id="SSF161240">
    <property type="entry name" value="T-antigen specific domain-like"/>
    <property type="match status" value="1"/>
</dbReference>
<accession>A0A1W5X9W1</accession>
<dbReference type="RefSeq" id="YP_009357245.1">
    <property type="nucleotide sequence ID" value="NC_034378.1"/>
</dbReference>
<protein>
    <submittedName>
        <fullName evidence="3">ST</fullName>
    </submittedName>
</protein>